<keyword evidence="6" id="KW-1185">Reference proteome</keyword>
<comment type="similarity">
    <text evidence="1 4">Belongs to the short-chain dehydrogenases/reductases (SDR) family.</text>
</comment>
<dbReference type="PANTHER" id="PTHR43490:SF99">
    <property type="entry name" value="SHORT-CHAIN DEHYDROGENASE_REDUCTASE"/>
    <property type="match status" value="1"/>
</dbReference>
<evidence type="ECO:0008006" key="7">
    <source>
        <dbReference type="Google" id="ProtNLM"/>
    </source>
</evidence>
<dbReference type="AlphaFoldDB" id="A0A444VJU0"/>
<keyword evidence="2" id="KW-0521">NADP</keyword>
<dbReference type="Proteomes" id="UP000290261">
    <property type="component" value="Unassembled WGS sequence"/>
</dbReference>
<evidence type="ECO:0000256" key="2">
    <source>
        <dbReference type="ARBA" id="ARBA00022857"/>
    </source>
</evidence>
<protein>
    <recommendedName>
        <fullName evidence="7">SDR family NAD(P)-dependent oxidoreductase</fullName>
    </recommendedName>
</protein>
<dbReference type="Gene3D" id="3.40.50.720">
    <property type="entry name" value="NAD(P)-binding Rossmann-like Domain"/>
    <property type="match status" value="1"/>
</dbReference>
<keyword evidence="3" id="KW-0560">Oxidoreductase</keyword>
<dbReference type="PRINTS" id="PR00081">
    <property type="entry name" value="GDHRDH"/>
</dbReference>
<evidence type="ECO:0000256" key="1">
    <source>
        <dbReference type="ARBA" id="ARBA00006484"/>
    </source>
</evidence>
<dbReference type="PANTHER" id="PTHR43490">
    <property type="entry name" value="(+)-NEOMENTHOL DEHYDROGENASE"/>
    <property type="match status" value="1"/>
</dbReference>
<dbReference type="GO" id="GO:0016491">
    <property type="term" value="F:oxidoreductase activity"/>
    <property type="evidence" value="ECO:0007669"/>
    <property type="project" value="UniProtKB-KW"/>
</dbReference>
<accession>A0A444VJU0</accession>
<dbReference type="InterPro" id="IPR036291">
    <property type="entry name" value="NAD(P)-bd_dom_sf"/>
</dbReference>
<evidence type="ECO:0000256" key="4">
    <source>
        <dbReference type="RuleBase" id="RU000363"/>
    </source>
</evidence>
<dbReference type="Pfam" id="PF00106">
    <property type="entry name" value="adh_short"/>
    <property type="match status" value="1"/>
</dbReference>
<sequence length="239" mass="26074">MKTVLVTGANKGIGFETARQMARKGYFVFLGCRDRDRGLDAVNTLKQSGLLNVELIVIDVCDQGSIEHARIVLGSFVSSLDILINNAAITGGQPQKVSTCEPMTLRQVFETNYFGVVQTTQQFIPLLRKSGGPVIVNVSSEVGSLSMQTSPERNPNWDLFSLYGSSKVALNSFTVTLSNELRDTNFRVFSVTPGYTATDLNQHQGIKTVEEGASTIVKYATSQNSANGGFYREEGLVSW</sequence>
<reference evidence="5 6" key="1">
    <citation type="submission" date="2014-04" db="EMBL/GenBank/DDBJ databases">
        <title>Whole genome of Muricauda olearia.</title>
        <authorList>
            <person name="Zhang X.-H."/>
            <person name="Tang K."/>
        </authorList>
    </citation>
    <scope>NUCLEOTIDE SEQUENCE [LARGE SCALE GENOMIC DNA]</scope>
    <source>
        <strain evidence="5 6">Th120</strain>
    </source>
</reference>
<dbReference type="InterPro" id="IPR002347">
    <property type="entry name" value="SDR_fam"/>
</dbReference>
<dbReference type="InterPro" id="IPR020904">
    <property type="entry name" value="Sc_DH/Rdtase_CS"/>
</dbReference>
<proteinExistence type="inferred from homology"/>
<gene>
    <name evidence="5" type="ORF">DN53_15480</name>
</gene>
<evidence type="ECO:0000256" key="3">
    <source>
        <dbReference type="ARBA" id="ARBA00023002"/>
    </source>
</evidence>
<comment type="caution">
    <text evidence="5">The sequence shown here is derived from an EMBL/GenBank/DDBJ whole genome shotgun (WGS) entry which is preliminary data.</text>
</comment>
<dbReference type="GO" id="GO:0016020">
    <property type="term" value="C:membrane"/>
    <property type="evidence" value="ECO:0007669"/>
    <property type="project" value="TreeGrafter"/>
</dbReference>
<dbReference type="EMBL" id="JJMP01000007">
    <property type="protein sequence ID" value="RYC51036.1"/>
    <property type="molecule type" value="Genomic_DNA"/>
</dbReference>
<evidence type="ECO:0000313" key="6">
    <source>
        <dbReference type="Proteomes" id="UP000290261"/>
    </source>
</evidence>
<dbReference type="SUPFAM" id="SSF51735">
    <property type="entry name" value="NAD(P)-binding Rossmann-fold domains"/>
    <property type="match status" value="1"/>
</dbReference>
<dbReference type="RefSeq" id="WP_129654627.1">
    <property type="nucleotide sequence ID" value="NZ_ML142911.1"/>
</dbReference>
<organism evidence="5 6">
    <name type="scientific">Flagellimonas olearia</name>
    <dbReference type="NCBI Taxonomy" id="552546"/>
    <lineage>
        <taxon>Bacteria</taxon>
        <taxon>Pseudomonadati</taxon>
        <taxon>Bacteroidota</taxon>
        <taxon>Flavobacteriia</taxon>
        <taxon>Flavobacteriales</taxon>
        <taxon>Flavobacteriaceae</taxon>
        <taxon>Flagellimonas</taxon>
    </lineage>
</organism>
<evidence type="ECO:0000313" key="5">
    <source>
        <dbReference type="EMBL" id="RYC51036.1"/>
    </source>
</evidence>
<dbReference type="PROSITE" id="PS00061">
    <property type="entry name" value="ADH_SHORT"/>
    <property type="match status" value="1"/>
</dbReference>
<name>A0A444VJU0_9FLAO</name>
<dbReference type="PRINTS" id="PR00080">
    <property type="entry name" value="SDRFAMILY"/>
</dbReference>